<dbReference type="Gene3D" id="2.100.10.20">
    <property type="entry name" value="Vitelline membrane outer layer protein I (VOMI)"/>
    <property type="match status" value="1"/>
</dbReference>
<organism evidence="2 3">
    <name type="scientific">Chloropsis hardwickii</name>
    <dbReference type="NCBI Taxonomy" id="667144"/>
    <lineage>
        <taxon>Eukaryota</taxon>
        <taxon>Metazoa</taxon>
        <taxon>Chordata</taxon>
        <taxon>Craniata</taxon>
        <taxon>Vertebrata</taxon>
        <taxon>Euteleostomi</taxon>
        <taxon>Archelosauria</taxon>
        <taxon>Archosauria</taxon>
        <taxon>Dinosauria</taxon>
        <taxon>Saurischia</taxon>
        <taxon>Theropoda</taxon>
        <taxon>Coelurosauria</taxon>
        <taxon>Aves</taxon>
        <taxon>Neognathae</taxon>
        <taxon>Neoaves</taxon>
        <taxon>Telluraves</taxon>
        <taxon>Australaves</taxon>
        <taxon>Passeriformes</taxon>
        <taxon>Corvoidea</taxon>
        <taxon>Irenidae</taxon>
        <taxon>Chloropsis</taxon>
    </lineage>
</organism>
<sequence length="68" mass="7194">LALLALLVALVAPLAWGWDRDAPTATLSVENGGHWGHWGDPEFCPGRSFASGFQLKVRTEGTMGTVGT</sequence>
<dbReference type="InterPro" id="IPR005515">
    <property type="entry name" value="VOMI"/>
</dbReference>
<protein>
    <submittedName>
        <fullName evidence="2">VMO1 protein</fullName>
    </submittedName>
</protein>
<evidence type="ECO:0000313" key="2">
    <source>
        <dbReference type="EMBL" id="NWH40142.1"/>
    </source>
</evidence>
<dbReference type="Pfam" id="PF03762">
    <property type="entry name" value="VOMI"/>
    <property type="match status" value="1"/>
</dbReference>
<feature type="non-terminal residue" evidence="2">
    <location>
        <position position="68"/>
    </location>
</feature>
<gene>
    <name evidence="2" type="primary">Vmo1_2</name>
    <name evidence="2" type="ORF">CHLHAR_R15274</name>
</gene>
<dbReference type="InterPro" id="IPR036706">
    <property type="entry name" value="VOMI_sf"/>
</dbReference>
<evidence type="ECO:0000313" key="3">
    <source>
        <dbReference type="Proteomes" id="UP000640999"/>
    </source>
</evidence>
<name>A0A850VFK3_9CORV</name>
<feature type="non-terminal residue" evidence="2">
    <location>
        <position position="1"/>
    </location>
</feature>
<evidence type="ECO:0000256" key="1">
    <source>
        <dbReference type="SAM" id="SignalP"/>
    </source>
</evidence>
<keyword evidence="3" id="KW-1185">Reference proteome</keyword>
<dbReference type="EMBL" id="WEIW01002575">
    <property type="protein sequence ID" value="NWH40142.1"/>
    <property type="molecule type" value="Genomic_DNA"/>
</dbReference>
<proteinExistence type="predicted"/>
<reference evidence="2" key="1">
    <citation type="submission" date="2019-10" db="EMBL/GenBank/DDBJ databases">
        <title>Bird 10,000 Genomes (B10K) Project - Family phase.</title>
        <authorList>
            <person name="Zhang G."/>
        </authorList>
    </citation>
    <scope>NUCLEOTIDE SEQUENCE</scope>
    <source>
        <strain evidence="2">B10K-IZ-033-78</strain>
        <tissue evidence="2">Muscle</tissue>
    </source>
</reference>
<comment type="caution">
    <text evidence="2">The sequence shown here is derived from an EMBL/GenBank/DDBJ whole genome shotgun (WGS) entry which is preliminary data.</text>
</comment>
<dbReference type="Proteomes" id="UP000640999">
    <property type="component" value="Unassembled WGS sequence"/>
</dbReference>
<keyword evidence="1" id="KW-0732">Signal</keyword>
<dbReference type="AlphaFoldDB" id="A0A850VFK3"/>
<feature type="signal peptide" evidence="1">
    <location>
        <begin position="1"/>
        <end position="17"/>
    </location>
</feature>
<dbReference type="OrthoDB" id="6344411at2759"/>
<feature type="chain" id="PRO_5033050716" evidence="1">
    <location>
        <begin position="18"/>
        <end position="68"/>
    </location>
</feature>
<dbReference type="SUPFAM" id="SSF51092">
    <property type="entry name" value="Vitelline membrane outer protein-I (VMO-I)"/>
    <property type="match status" value="1"/>
</dbReference>
<accession>A0A850VFK3</accession>